<dbReference type="SMART" id="SM00086">
    <property type="entry name" value="PAC"/>
    <property type="match status" value="3"/>
</dbReference>
<dbReference type="InterPro" id="IPR004358">
    <property type="entry name" value="Sig_transdc_His_kin-like_C"/>
</dbReference>
<dbReference type="InterPro" id="IPR013656">
    <property type="entry name" value="PAS_4"/>
</dbReference>
<dbReference type="Pfam" id="PF02518">
    <property type="entry name" value="HATPase_c"/>
    <property type="match status" value="1"/>
</dbReference>
<dbReference type="CDD" id="cd00130">
    <property type="entry name" value="PAS"/>
    <property type="match status" value="3"/>
</dbReference>
<dbReference type="AlphaFoldDB" id="A0A7K1SPH1"/>
<dbReference type="NCBIfam" id="TIGR00229">
    <property type="entry name" value="sensory_box"/>
    <property type="match status" value="2"/>
</dbReference>
<comment type="caution">
    <text evidence="9">The sequence shown here is derived from an EMBL/GenBank/DDBJ whole genome shotgun (WGS) entry which is preliminary data.</text>
</comment>
<evidence type="ECO:0000256" key="6">
    <source>
        <dbReference type="ARBA" id="ARBA00023012"/>
    </source>
</evidence>
<dbReference type="SMART" id="SM00388">
    <property type="entry name" value="HisKA"/>
    <property type="match status" value="1"/>
</dbReference>
<keyword evidence="3" id="KW-0597">Phosphoprotein</keyword>
<accession>A0A7K1SPH1</accession>
<dbReference type="CDD" id="cd00075">
    <property type="entry name" value="HATPase"/>
    <property type="match status" value="1"/>
</dbReference>
<keyword evidence="5" id="KW-0418">Kinase</keyword>
<gene>
    <name evidence="9" type="ORF">GO755_37095</name>
</gene>
<dbReference type="SMART" id="SM00387">
    <property type="entry name" value="HATPase_c"/>
    <property type="match status" value="1"/>
</dbReference>
<dbReference type="InterPro" id="IPR000014">
    <property type="entry name" value="PAS"/>
</dbReference>
<sequence>MAANKATTLAFLGGGGEMGERMRAKDWSQTAVGPPEQWPQSLRTTVSTCLNAHSPILIWWGPEQIMLYNDAYRLILNDKHPHALGRRGRDVWPEIWSTLGLMLERVLTRGEADWSENQLLMINRHGLAEAAHFSYSHSPIYDESDGIGGVFCVMMETTDTVRADQHQQQLEWVGRENDRNLATLFEQAPVGVAILGLGEDFTIDVANPFYHELCGRAANQLVGKPLLEALPELAGQGFEERLRQVIATGVPYVSRETLVHLIRNGQLETRYVDFVYQPRYESDRSITGVVIIVTDITQAVQMRQRVESNERLLSAIIQQTPLGVGIFRGPEFIVELANPTVCQFWGRTHQQVMGKPLFRALPEASGQGFEEFLQGVYTTGIPFEGYELPVTLERNGQLETVYFDFVYDALRDVDGHIERTMVVATDVTRSREARQLIEASEARLRNLFAQAPVAIAIVRGPTFIVELANPAICTLWNRTEEQLLGKPVFAVLTESAGQGFEELLAGVLKTGVPFVGSELPVPFLRDGQAQIVYVNFVYEPLRDTPGGLITGVVVVGMDVTEQVLTRQQTEQLLLQERELNELKSNFVTLASHEFRTPMGTILSSASLIGRYDGPDDGGKRERHVQRIKSEVHGLTGLLNDFLSLSQLEASTLHGRPQPMNIVTFCQDIIDDMKALIKPRQRIVYTHRSGEPLISLDGQMLKNILINLLVNASKYSADGKEIELTTAVEEQQIRLTVRDEGIGIPDADKDKLFINFFRARNVNHVSGPGLGLYVVKRYVDLMGGTVTFTSQIDSGTVFTVRLPLSPLPL</sequence>
<evidence type="ECO:0000259" key="7">
    <source>
        <dbReference type="PROSITE" id="PS50109"/>
    </source>
</evidence>
<dbReference type="Gene3D" id="3.30.450.20">
    <property type="entry name" value="PAS domain"/>
    <property type="match status" value="4"/>
</dbReference>
<evidence type="ECO:0000256" key="5">
    <source>
        <dbReference type="ARBA" id="ARBA00022777"/>
    </source>
</evidence>
<dbReference type="Pfam" id="PF08448">
    <property type="entry name" value="PAS_4"/>
    <property type="match status" value="3"/>
</dbReference>
<dbReference type="InterPro" id="IPR005467">
    <property type="entry name" value="His_kinase_dom"/>
</dbReference>
<keyword evidence="4" id="KW-0808">Transferase</keyword>
<dbReference type="InterPro" id="IPR050736">
    <property type="entry name" value="Sensor_HK_Regulatory"/>
</dbReference>
<dbReference type="Gene3D" id="3.30.565.10">
    <property type="entry name" value="Histidine kinase-like ATPase, C-terminal domain"/>
    <property type="match status" value="1"/>
</dbReference>
<dbReference type="PRINTS" id="PR00344">
    <property type="entry name" value="BCTRLSENSOR"/>
</dbReference>
<evidence type="ECO:0000256" key="1">
    <source>
        <dbReference type="ARBA" id="ARBA00000085"/>
    </source>
</evidence>
<dbReference type="SUPFAM" id="SSF55874">
    <property type="entry name" value="ATPase domain of HSP90 chaperone/DNA topoisomerase II/histidine kinase"/>
    <property type="match status" value="1"/>
</dbReference>
<keyword evidence="10" id="KW-1185">Reference proteome</keyword>
<dbReference type="Proteomes" id="UP000436006">
    <property type="component" value="Unassembled WGS sequence"/>
</dbReference>
<dbReference type="InterPro" id="IPR003594">
    <property type="entry name" value="HATPase_dom"/>
</dbReference>
<dbReference type="PANTHER" id="PTHR43711:SF26">
    <property type="entry name" value="SENSOR HISTIDINE KINASE RCSC"/>
    <property type="match status" value="1"/>
</dbReference>
<evidence type="ECO:0000256" key="4">
    <source>
        <dbReference type="ARBA" id="ARBA00022679"/>
    </source>
</evidence>
<dbReference type="GO" id="GO:0000155">
    <property type="term" value="F:phosphorelay sensor kinase activity"/>
    <property type="evidence" value="ECO:0007669"/>
    <property type="project" value="InterPro"/>
</dbReference>
<evidence type="ECO:0000313" key="9">
    <source>
        <dbReference type="EMBL" id="MVM35691.1"/>
    </source>
</evidence>
<dbReference type="PROSITE" id="PS50113">
    <property type="entry name" value="PAC"/>
    <property type="match status" value="1"/>
</dbReference>
<dbReference type="EC" id="2.7.13.3" evidence="2"/>
<reference evidence="9 10" key="1">
    <citation type="submission" date="2019-12" db="EMBL/GenBank/DDBJ databases">
        <title>Spirosoma sp. HMF4905 genome sequencing and assembly.</title>
        <authorList>
            <person name="Kang H."/>
            <person name="Cha I."/>
            <person name="Kim H."/>
            <person name="Joh K."/>
        </authorList>
    </citation>
    <scope>NUCLEOTIDE SEQUENCE [LARGE SCALE GENOMIC DNA]</scope>
    <source>
        <strain evidence="9 10">HMF4905</strain>
    </source>
</reference>
<dbReference type="InterPro" id="IPR035965">
    <property type="entry name" value="PAS-like_dom_sf"/>
</dbReference>
<dbReference type="InterPro" id="IPR000700">
    <property type="entry name" value="PAS-assoc_C"/>
</dbReference>
<proteinExistence type="predicted"/>
<dbReference type="FunFam" id="3.30.565.10:FF:000006">
    <property type="entry name" value="Sensor histidine kinase WalK"/>
    <property type="match status" value="1"/>
</dbReference>
<dbReference type="Pfam" id="PF00512">
    <property type="entry name" value="HisKA"/>
    <property type="match status" value="1"/>
</dbReference>
<comment type="catalytic activity">
    <reaction evidence="1">
        <text>ATP + protein L-histidine = ADP + protein N-phospho-L-histidine.</text>
        <dbReference type="EC" id="2.7.13.3"/>
    </reaction>
</comment>
<dbReference type="RefSeq" id="WP_157590493.1">
    <property type="nucleotide sequence ID" value="NZ_WPIN01000025.1"/>
</dbReference>
<evidence type="ECO:0000256" key="2">
    <source>
        <dbReference type="ARBA" id="ARBA00012438"/>
    </source>
</evidence>
<dbReference type="SMART" id="SM00091">
    <property type="entry name" value="PAS"/>
    <property type="match status" value="3"/>
</dbReference>
<dbReference type="CDD" id="cd00082">
    <property type="entry name" value="HisKA"/>
    <property type="match status" value="1"/>
</dbReference>
<feature type="domain" description="PAC" evidence="8">
    <location>
        <begin position="384"/>
        <end position="439"/>
    </location>
</feature>
<dbReference type="SUPFAM" id="SSF47384">
    <property type="entry name" value="Homodimeric domain of signal transducing histidine kinase"/>
    <property type="match status" value="1"/>
</dbReference>
<evidence type="ECO:0000256" key="3">
    <source>
        <dbReference type="ARBA" id="ARBA00022553"/>
    </source>
</evidence>
<evidence type="ECO:0000259" key="8">
    <source>
        <dbReference type="PROSITE" id="PS50113"/>
    </source>
</evidence>
<feature type="domain" description="Histidine kinase" evidence="7">
    <location>
        <begin position="589"/>
        <end position="805"/>
    </location>
</feature>
<name>A0A7K1SPH1_9BACT</name>
<keyword evidence="6" id="KW-0902">Two-component regulatory system</keyword>
<evidence type="ECO:0000313" key="10">
    <source>
        <dbReference type="Proteomes" id="UP000436006"/>
    </source>
</evidence>
<dbReference type="PROSITE" id="PS50109">
    <property type="entry name" value="HIS_KIN"/>
    <property type="match status" value="1"/>
</dbReference>
<dbReference type="Gene3D" id="1.10.287.130">
    <property type="match status" value="1"/>
</dbReference>
<dbReference type="InterPro" id="IPR036890">
    <property type="entry name" value="HATPase_C_sf"/>
</dbReference>
<protein>
    <recommendedName>
        <fullName evidence="2">histidine kinase</fullName>
        <ecNumber evidence="2">2.7.13.3</ecNumber>
    </recommendedName>
</protein>
<dbReference type="InterPro" id="IPR003661">
    <property type="entry name" value="HisK_dim/P_dom"/>
</dbReference>
<dbReference type="InterPro" id="IPR001610">
    <property type="entry name" value="PAC"/>
</dbReference>
<dbReference type="EMBL" id="WPIN01000025">
    <property type="protein sequence ID" value="MVM35691.1"/>
    <property type="molecule type" value="Genomic_DNA"/>
</dbReference>
<dbReference type="InterPro" id="IPR036097">
    <property type="entry name" value="HisK_dim/P_sf"/>
</dbReference>
<dbReference type="PANTHER" id="PTHR43711">
    <property type="entry name" value="TWO-COMPONENT HISTIDINE KINASE"/>
    <property type="match status" value="1"/>
</dbReference>
<dbReference type="SUPFAM" id="SSF55785">
    <property type="entry name" value="PYP-like sensor domain (PAS domain)"/>
    <property type="match status" value="4"/>
</dbReference>
<organism evidence="9 10">
    <name type="scientific">Spirosoma arboris</name>
    <dbReference type="NCBI Taxonomy" id="2682092"/>
    <lineage>
        <taxon>Bacteria</taxon>
        <taxon>Pseudomonadati</taxon>
        <taxon>Bacteroidota</taxon>
        <taxon>Cytophagia</taxon>
        <taxon>Cytophagales</taxon>
        <taxon>Cytophagaceae</taxon>
        <taxon>Spirosoma</taxon>
    </lineage>
</organism>